<feature type="transmembrane region" description="Helical" evidence="1">
    <location>
        <begin position="87"/>
        <end position="105"/>
    </location>
</feature>
<dbReference type="PANTHER" id="PTHR30273:SF2">
    <property type="entry name" value="PROTEIN FECR"/>
    <property type="match status" value="1"/>
</dbReference>
<keyword evidence="1" id="KW-0812">Transmembrane</keyword>
<dbReference type="EMBL" id="ARXX01000004">
    <property type="protein sequence ID" value="MBF5055125.1"/>
    <property type="molecule type" value="Genomic_DNA"/>
</dbReference>
<organism evidence="4 5">
    <name type="scientific">Alloalcanivorax profundimaris</name>
    <dbReference type="NCBI Taxonomy" id="2735259"/>
    <lineage>
        <taxon>Bacteria</taxon>
        <taxon>Pseudomonadati</taxon>
        <taxon>Pseudomonadota</taxon>
        <taxon>Gammaproteobacteria</taxon>
        <taxon>Oceanospirillales</taxon>
        <taxon>Alcanivoracaceae</taxon>
        <taxon>Alloalcanivorax</taxon>
    </lineage>
</organism>
<comment type="caution">
    <text evidence="4">The sequence shown here is derived from an EMBL/GenBank/DDBJ whole genome shotgun (WGS) entry which is preliminary data.</text>
</comment>
<gene>
    <name evidence="4" type="ORF">Y5W_00419</name>
</gene>
<keyword evidence="1" id="KW-1133">Transmembrane helix</keyword>
<evidence type="ECO:0000259" key="3">
    <source>
        <dbReference type="Pfam" id="PF16220"/>
    </source>
</evidence>
<name>A0ABS0AM78_9GAMM</name>
<dbReference type="Gene3D" id="2.60.120.1440">
    <property type="match status" value="1"/>
</dbReference>
<dbReference type="PIRSF" id="PIRSF018266">
    <property type="entry name" value="FecR"/>
    <property type="match status" value="1"/>
</dbReference>
<feature type="domain" description="FecR protein" evidence="2">
    <location>
        <begin position="113"/>
        <end position="205"/>
    </location>
</feature>
<proteinExistence type="predicted"/>
<sequence>MSRQDDLPPAIIEAAIRWSVTLASGTADAAHRRDYQCWLEADERHRRAAERLAAIDDEVRGARRAGHGATDTLDHLQRGRRRRRRRGLGGGLLVLVLVAVGLVGGDASRLTRDYVTGTGERQRLTLPGGTRVVLNADTALDILEKGGHPTLRLHAGEILVDSEAAAPADKPRVLTEDGRLDALGTRFQVSTDGPGTRLTVLQGRVAVHATGGERLGEARPGGGWRLVDGTLAPHASGLRAGGWVDGVVEARGASLGEVLEALAPYRAGWLGYAPEVADLKVTGVFQLSDTDAALDAIAQSLPVHLVHRTRWWVRVEEK</sequence>
<dbReference type="RefSeq" id="WP_194864005.1">
    <property type="nucleotide sequence ID" value="NZ_ARXX01000004.1"/>
</dbReference>
<dbReference type="Proteomes" id="UP000662703">
    <property type="component" value="Unassembled WGS sequence"/>
</dbReference>
<dbReference type="InterPro" id="IPR012373">
    <property type="entry name" value="Ferrdict_sens_TM"/>
</dbReference>
<dbReference type="InterPro" id="IPR032623">
    <property type="entry name" value="FecR_N"/>
</dbReference>
<dbReference type="Pfam" id="PF16220">
    <property type="entry name" value="DUF4880"/>
    <property type="match status" value="1"/>
</dbReference>
<accession>A0ABS0AM78</accession>
<evidence type="ECO:0000259" key="2">
    <source>
        <dbReference type="Pfam" id="PF04773"/>
    </source>
</evidence>
<dbReference type="PANTHER" id="PTHR30273">
    <property type="entry name" value="PERIPLASMIC SIGNAL SENSOR AND SIGMA FACTOR ACTIVATOR FECR-RELATED"/>
    <property type="match status" value="1"/>
</dbReference>
<keyword evidence="1" id="KW-0472">Membrane</keyword>
<protein>
    <submittedName>
        <fullName evidence="4">Anti-sigma factor FoxR</fullName>
    </submittedName>
</protein>
<dbReference type="Pfam" id="PF04773">
    <property type="entry name" value="FecR"/>
    <property type="match status" value="1"/>
</dbReference>
<dbReference type="InterPro" id="IPR006860">
    <property type="entry name" value="FecR"/>
</dbReference>
<evidence type="ECO:0000313" key="5">
    <source>
        <dbReference type="Proteomes" id="UP000662703"/>
    </source>
</evidence>
<reference evidence="4 5" key="1">
    <citation type="submission" date="2012-09" db="EMBL/GenBank/DDBJ databases">
        <title>Genome Sequence of alkane-degrading Bacterium Alcanivorax sp. 521-1.</title>
        <authorList>
            <person name="Lai Q."/>
            <person name="Shao Z."/>
        </authorList>
    </citation>
    <scope>NUCLEOTIDE SEQUENCE [LARGE SCALE GENOMIC DNA]</scope>
    <source>
        <strain evidence="4 5">521-1</strain>
    </source>
</reference>
<keyword evidence="5" id="KW-1185">Reference proteome</keyword>
<evidence type="ECO:0000256" key="1">
    <source>
        <dbReference type="SAM" id="Phobius"/>
    </source>
</evidence>
<feature type="domain" description="FecR N-terminal" evidence="3">
    <location>
        <begin position="13"/>
        <end position="54"/>
    </location>
</feature>
<evidence type="ECO:0000313" key="4">
    <source>
        <dbReference type="EMBL" id="MBF5055125.1"/>
    </source>
</evidence>